<reference evidence="2" key="1">
    <citation type="submission" date="2020-11" db="EMBL/GenBank/DDBJ databases">
        <title>Carbohydrate-dependent, anaerobic sulfur respiration: A novel catabolism in halophilic archaea.</title>
        <authorList>
            <person name="Sorokin D.Y."/>
            <person name="Messina E."/>
            <person name="Smedile F."/>
            <person name="La Cono V."/>
            <person name="Hallsworth J.E."/>
            <person name="Yakimov M.M."/>
        </authorList>
    </citation>
    <scope>NUCLEOTIDE SEQUENCE</scope>
    <source>
        <strain evidence="2">HSR12-1</strain>
    </source>
</reference>
<keyword evidence="1" id="KW-1133">Transmembrane helix</keyword>
<protein>
    <submittedName>
        <fullName evidence="2">Putative membrane protein</fullName>
    </submittedName>
</protein>
<accession>A0A897N3E7</accession>
<sequence length="61" mass="5899">MSHASSSDMDVGLAMLFGALAIAGTAVMYLAVDTQVLAATGFAVAVTAGALAVGALHVYGA</sequence>
<dbReference type="InterPro" id="IPR055947">
    <property type="entry name" value="DUF7525"/>
</dbReference>
<evidence type="ECO:0000313" key="3">
    <source>
        <dbReference type="Proteomes" id="UP000663525"/>
    </source>
</evidence>
<dbReference type="EMBL" id="CP064787">
    <property type="protein sequence ID" value="QSG06748.1"/>
    <property type="molecule type" value="Genomic_DNA"/>
</dbReference>
<evidence type="ECO:0000313" key="2">
    <source>
        <dbReference type="EMBL" id="QSG06748.1"/>
    </source>
</evidence>
<feature type="transmembrane region" description="Helical" evidence="1">
    <location>
        <begin position="38"/>
        <end position="59"/>
    </location>
</feature>
<name>A0A897N3E7_9EURY</name>
<keyword evidence="1" id="KW-0812">Transmembrane</keyword>
<gene>
    <name evidence="2" type="ORF">HSR121_2427</name>
</gene>
<dbReference type="RefSeq" id="WP_229113239.1">
    <property type="nucleotide sequence ID" value="NZ_CP064787.1"/>
</dbReference>
<evidence type="ECO:0000256" key="1">
    <source>
        <dbReference type="SAM" id="Phobius"/>
    </source>
</evidence>
<organism evidence="2 3">
    <name type="scientific">Halapricum desulfuricans</name>
    <dbReference type="NCBI Taxonomy" id="2841257"/>
    <lineage>
        <taxon>Archaea</taxon>
        <taxon>Methanobacteriati</taxon>
        <taxon>Methanobacteriota</taxon>
        <taxon>Stenosarchaea group</taxon>
        <taxon>Halobacteria</taxon>
        <taxon>Halobacteriales</taxon>
        <taxon>Haloarculaceae</taxon>
        <taxon>Halapricum</taxon>
    </lineage>
</organism>
<proteinExistence type="predicted"/>
<dbReference type="AlphaFoldDB" id="A0A897N3E7"/>
<dbReference type="GeneID" id="68855978"/>
<keyword evidence="1" id="KW-0472">Membrane</keyword>
<dbReference type="Proteomes" id="UP000663525">
    <property type="component" value="Chromosome"/>
</dbReference>
<feature type="transmembrane region" description="Helical" evidence="1">
    <location>
        <begin position="12"/>
        <end position="32"/>
    </location>
</feature>
<dbReference type="Pfam" id="PF24369">
    <property type="entry name" value="DUF7525"/>
    <property type="match status" value="1"/>
</dbReference>